<dbReference type="InterPro" id="IPR004189">
    <property type="entry name" value="Phage_Mu_transposase"/>
</dbReference>
<reference evidence="4 5" key="1">
    <citation type="submission" date="2011-01" db="EMBL/GenBank/DDBJ databases">
        <title>Complete sequence of Shewanella putrefaciens 200.</title>
        <authorList>
            <consortium name="US DOE Joint Genome Institute"/>
            <person name="Lucas S."/>
            <person name="Copeland A."/>
            <person name="Lapidus A."/>
            <person name="Cheng J.-F."/>
            <person name="Bruce D."/>
            <person name="Goodwin L."/>
            <person name="Pitluck S."/>
            <person name="Munk A.C."/>
            <person name="Detter J.C."/>
            <person name="Han C."/>
            <person name="Tapia R."/>
            <person name="Land M."/>
            <person name="Hauser L."/>
            <person name="Chang Y.-J."/>
            <person name="Jeffries C."/>
            <person name="Kyrpides N."/>
            <person name="Ivanova N."/>
            <person name="Mikhailova N."/>
            <person name="Kolker E."/>
            <person name="Lawrence C."/>
            <person name="McCue L.A."/>
            <person name="DiChristina T."/>
            <person name="Nealson K."/>
            <person name="Fredrickson J.K."/>
            <person name="Woyke T."/>
        </authorList>
    </citation>
    <scope>NUCLEOTIDE SEQUENCE [LARGE SCALE GENOMIC DNA]</scope>
    <source>
        <strain evidence="4 5">200</strain>
    </source>
</reference>
<organism evidence="4 5">
    <name type="scientific">Shewanella putrefaciens (strain 200)</name>
    <dbReference type="NCBI Taxonomy" id="399804"/>
    <lineage>
        <taxon>Bacteria</taxon>
        <taxon>Pseudomonadati</taxon>
        <taxon>Pseudomonadota</taxon>
        <taxon>Gammaproteobacteria</taxon>
        <taxon>Alteromonadales</taxon>
        <taxon>Shewanellaceae</taxon>
        <taxon>Shewanella</taxon>
    </lineage>
</organism>
<feature type="region of interest" description="Disordered" evidence="1">
    <location>
        <begin position="15"/>
        <end position="35"/>
    </location>
</feature>
<dbReference type="KEGG" id="shp:Sput200_3985"/>
<dbReference type="OrthoDB" id="5676324at2"/>
<protein>
    <submittedName>
        <fullName evidence="4">Mu transposase</fullName>
    </submittedName>
</protein>
<dbReference type="InterPro" id="IPR036397">
    <property type="entry name" value="RNaseH_sf"/>
</dbReference>
<dbReference type="Pfam" id="PF09299">
    <property type="entry name" value="Mu-transpos_C"/>
    <property type="match status" value="1"/>
</dbReference>
<dbReference type="Gene3D" id="2.30.30.130">
    <property type="entry name" value="Transposase, Mu, C-terminal"/>
    <property type="match status" value="1"/>
</dbReference>
<dbReference type="InterPro" id="IPR015126">
    <property type="entry name" value="Mu_I-gamma"/>
</dbReference>
<dbReference type="AlphaFoldDB" id="E6XHR9"/>
<dbReference type="Pfam" id="PF09039">
    <property type="entry name" value="HTH_Tnp_Mu_2"/>
    <property type="match status" value="1"/>
</dbReference>
<dbReference type="KEGG" id="shp:Sput200_3725"/>
<dbReference type="PROSITE" id="PS51702">
    <property type="entry name" value="HTH_MU"/>
    <property type="match status" value="1"/>
</dbReference>
<dbReference type="Gene3D" id="1.10.10.60">
    <property type="entry name" value="Homeodomain-like"/>
    <property type="match status" value="2"/>
</dbReference>
<dbReference type="Gene3D" id="1.10.10.10">
    <property type="entry name" value="Winged helix-like DNA-binding domain superfamily/Winged helix DNA-binding domain"/>
    <property type="match status" value="1"/>
</dbReference>
<dbReference type="SUPFAM" id="SSF46955">
    <property type="entry name" value="Putative DNA-binding domain"/>
    <property type="match status" value="1"/>
</dbReference>
<dbReference type="GO" id="GO:0004803">
    <property type="term" value="F:transposase activity"/>
    <property type="evidence" value="ECO:0007669"/>
    <property type="project" value="InterPro"/>
</dbReference>
<dbReference type="Pfam" id="PF02316">
    <property type="entry name" value="HTH_Tnp_Mu_1"/>
    <property type="match status" value="1"/>
</dbReference>
<evidence type="ECO:0000313" key="4">
    <source>
        <dbReference type="EMBL" id="ADV56344.1"/>
    </source>
</evidence>
<evidence type="ECO:0000313" key="5">
    <source>
        <dbReference type="Proteomes" id="UP000008209"/>
    </source>
</evidence>
<dbReference type="GO" id="GO:0006313">
    <property type="term" value="P:DNA transposition"/>
    <property type="evidence" value="ECO:0007669"/>
    <property type="project" value="InterPro"/>
</dbReference>
<dbReference type="SUPFAM" id="SSF50610">
    <property type="entry name" value="mu transposase, C-terminal domain"/>
    <property type="match status" value="1"/>
</dbReference>
<dbReference type="InterPro" id="IPR015378">
    <property type="entry name" value="Transposase-like_Mu_C"/>
</dbReference>
<dbReference type="SUPFAM" id="SSF53098">
    <property type="entry name" value="Ribonuclease H-like"/>
    <property type="match status" value="1"/>
</dbReference>
<evidence type="ECO:0000259" key="2">
    <source>
        <dbReference type="PROSITE" id="PS51702"/>
    </source>
</evidence>
<sequence length="665" mass="74163">MITSQKQWFSAAELSGLPDMPGTTQNINAKAKREGWTCRKREGRGGGFEYHLNSLPPAAKAKLLAQQGKIELNGTVLNAPKPKAARERYDAASLWQLWERAGEHAQSVAKSKLAYVSAFFALVETGTNKMAAYEHIAKEFGLAVPTLRRDCKKVEGFDKADWAPQLLTKNKIAAMNNAANRLAPVSDEAWEWFKTDYLRLEQPNFATSYWALLDTAKKHNWQVPSLDSLKRRLDKEVPHEQQVMLRQGEHALMMLYPAQQRSVLDIEAMEWINGDGYQHNVFVRWHNGEILRPKTWFWADIRTRKILAYRTGVSENTDTIRLSLMDVVNQYGIPKHITIDNTRAAANKWITGGVPNRYRFKVKPDDPMGLIPMLGITLHWSSVILGKGHGQAKPIERAFGVGGLGEFVDKHLAFAGAYTGPNPTAKPDNYGSKAVDAEVFLRGLAEGVQRFNARPNRETEACRGVMSFDEAFAASYQNATVRKATAEQKRMLLLSAEAVRVKNDGTFILDAGGAIANRKNRYHHNALFAYVGQKIVARFDPDNLHSMVVCYTLSGLLICEAECIEAVGFGDSTSGREHKRHAIKFTKANKLAAKEHLSMTTMEAAELMRGVEPEPPLTPAATEIVHIRHGNTVRTVAAQPEAENFEEAFALGVSALFAEKNKNRL</sequence>
<dbReference type="InterPro" id="IPR003314">
    <property type="entry name" value="Mu-type_HTH"/>
</dbReference>
<dbReference type="EMBL" id="CP002457">
    <property type="protein sequence ID" value="ADV56344.1"/>
    <property type="molecule type" value="Genomic_DNA"/>
</dbReference>
<dbReference type="Proteomes" id="UP000008209">
    <property type="component" value="Chromosome"/>
</dbReference>
<dbReference type="HOGENOM" id="CLU_027265_1_0_6"/>
<evidence type="ECO:0000313" key="3">
    <source>
        <dbReference type="EMBL" id="ADV56104.1"/>
    </source>
</evidence>
<name>E6XHR9_SHEP2</name>
<dbReference type="InterPro" id="IPR012337">
    <property type="entry name" value="RNaseH-like_sf"/>
</dbReference>
<evidence type="ECO:0000256" key="1">
    <source>
        <dbReference type="SAM" id="MobiDB-lite"/>
    </source>
</evidence>
<dbReference type="SUPFAM" id="SSF46689">
    <property type="entry name" value="Homeodomain-like"/>
    <property type="match status" value="2"/>
</dbReference>
<gene>
    <name evidence="3" type="ordered locus">Sput200_3725</name>
    <name evidence="4" type="ordered locus">Sput200_3985</name>
</gene>
<dbReference type="GO" id="GO:0015074">
    <property type="term" value="P:DNA integration"/>
    <property type="evidence" value="ECO:0007669"/>
    <property type="project" value="InterPro"/>
</dbReference>
<dbReference type="InterPro" id="IPR009004">
    <property type="entry name" value="Transposase_Mu_C"/>
</dbReference>
<proteinExistence type="predicted"/>
<accession>E6XHR9</accession>
<dbReference type="PATRIC" id="fig|399804.5.peg.3856"/>
<dbReference type="InterPro" id="IPR036388">
    <property type="entry name" value="WH-like_DNA-bd_sf"/>
</dbReference>
<dbReference type="InterPro" id="IPR009061">
    <property type="entry name" value="DNA-bd_dom_put_sf"/>
</dbReference>
<feature type="domain" description="HTH Mu-type" evidence="2">
    <location>
        <begin position="5"/>
        <end position="71"/>
    </location>
</feature>
<dbReference type="Gene3D" id="3.30.420.10">
    <property type="entry name" value="Ribonuclease H-like superfamily/Ribonuclease H"/>
    <property type="match status" value="1"/>
</dbReference>
<dbReference type="Pfam" id="PF02914">
    <property type="entry name" value="DDE_2"/>
    <property type="match status" value="1"/>
</dbReference>
<dbReference type="EMBL" id="CP002457">
    <property type="protein sequence ID" value="ADV56104.1"/>
    <property type="molecule type" value="Genomic_DNA"/>
</dbReference>
<dbReference type="InterPro" id="IPR009057">
    <property type="entry name" value="Homeodomain-like_sf"/>
</dbReference>
<dbReference type="Gene3D" id="6.10.250.2550">
    <property type="match status" value="1"/>
</dbReference>
<dbReference type="GO" id="GO:0003677">
    <property type="term" value="F:DNA binding"/>
    <property type="evidence" value="ECO:0007669"/>
    <property type="project" value="InterPro"/>
</dbReference>